<dbReference type="InterPro" id="IPR005135">
    <property type="entry name" value="Endo/exonuclease/phosphatase"/>
</dbReference>
<dbReference type="PANTHER" id="PTHR33481:SF1">
    <property type="entry name" value="ENDONUCLEASE_EXONUCLEASE_PHOSPHATASE DOMAIN-CONTAINING PROTEIN-RELATED"/>
    <property type="match status" value="1"/>
</dbReference>
<name>A0A9Q3H6J6_9BASI</name>
<dbReference type="GO" id="GO:0004523">
    <property type="term" value="F:RNA-DNA hybrid ribonuclease activity"/>
    <property type="evidence" value="ECO:0007669"/>
    <property type="project" value="InterPro"/>
</dbReference>
<protein>
    <recommendedName>
        <fullName evidence="6">RNase H type-1 domain-containing protein</fullName>
    </recommendedName>
</protein>
<dbReference type="InterPro" id="IPR002156">
    <property type="entry name" value="RNaseH_domain"/>
</dbReference>
<dbReference type="GO" id="GO:0003676">
    <property type="term" value="F:nucleic acid binding"/>
    <property type="evidence" value="ECO:0007669"/>
    <property type="project" value="InterPro"/>
</dbReference>
<evidence type="ECO:0000313" key="5">
    <source>
        <dbReference type="Proteomes" id="UP000765509"/>
    </source>
</evidence>
<feature type="compositionally biased region" description="Polar residues" evidence="1">
    <location>
        <begin position="7"/>
        <end position="30"/>
    </location>
</feature>
<evidence type="ECO:0000313" key="4">
    <source>
        <dbReference type="EMBL" id="MBW0493062.1"/>
    </source>
</evidence>
<feature type="region of interest" description="Disordered" evidence="1">
    <location>
        <begin position="905"/>
        <end position="931"/>
    </location>
</feature>
<dbReference type="CDD" id="cd09276">
    <property type="entry name" value="Rnase_HI_RT_non_LTR"/>
    <property type="match status" value="1"/>
</dbReference>
<accession>A0A9Q3H6J6</accession>
<dbReference type="InterPro" id="IPR043502">
    <property type="entry name" value="DNA/RNA_pol_sf"/>
</dbReference>
<dbReference type="SUPFAM" id="SSF53098">
    <property type="entry name" value="Ribonuclease H-like"/>
    <property type="match status" value="1"/>
</dbReference>
<feature type="domain" description="RNase H type-1" evidence="3">
    <location>
        <begin position="990"/>
        <end position="1129"/>
    </location>
</feature>
<evidence type="ECO:0000259" key="2">
    <source>
        <dbReference type="PROSITE" id="PS50878"/>
    </source>
</evidence>
<evidence type="ECO:0000259" key="3">
    <source>
        <dbReference type="PROSITE" id="PS50879"/>
    </source>
</evidence>
<dbReference type="Pfam" id="PF00075">
    <property type="entry name" value="RNase_H"/>
    <property type="match status" value="1"/>
</dbReference>
<reference evidence="4" key="1">
    <citation type="submission" date="2021-03" db="EMBL/GenBank/DDBJ databases">
        <title>Draft genome sequence of rust myrtle Austropuccinia psidii MF-1, a brazilian biotype.</title>
        <authorList>
            <person name="Quecine M.C."/>
            <person name="Pachon D.M.R."/>
            <person name="Bonatelli M.L."/>
            <person name="Correr F.H."/>
            <person name="Franceschini L.M."/>
            <person name="Leite T.F."/>
            <person name="Margarido G.R.A."/>
            <person name="Almeida C.A."/>
            <person name="Ferrarezi J.A."/>
            <person name="Labate C.A."/>
        </authorList>
    </citation>
    <scope>NUCLEOTIDE SEQUENCE</scope>
    <source>
        <strain evidence="4">MF-1</strain>
    </source>
</reference>
<dbReference type="SUPFAM" id="SSF56219">
    <property type="entry name" value="DNase I-like"/>
    <property type="match status" value="1"/>
</dbReference>
<proteinExistence type="predicted"/>
<comment type="caution">
    <text evidence="4">The sequence shown here is derived from an EMBL/GenBank/DDBJ whole genome shotgun (WGS) entry which is preliminary data.</text>
</comment>
<dbReference type="PROSITE" id="PS50879">
    <property type="entry name" value="RNASE_H_1"/>
    <property type="match status" value="1"/>
</dbReference>
<dbReference type="InterPro" id="IPR036691">
    <property type="entry name" value="Endo/exonu/phosph_ase_sf"/>
</dbReference>
<dbReference type="OrthoDB" id="2671200at2759"/>
<dbReference type="InterPro" id="IPR036397">
    <property type="entry name" value="RNaseH_sf"/>
</dbReference>
<dbReference type="Pfam" id="PF14529">
    <property type="entry name" value="Exo_endo_phos_2"/>
    <property type="match status" value="1"/>
</dbReference>
<dbReference type="PANTHER" id="PTHR33481">
    <property type="entry name" value="REVERSE TRANSCRIPTASE"/>
    <property type="match status" value="1"/>
</dbReference>
<dbReference type="InterPro" id="IPR012337">
    <property type="entry name" value="RNaseH-like_sf"/>
</dbReference>
<organism evidence="4 5">
    <name type="scientific">Austropuccinia psidii MF-1</name>
    <dbReference type="NCBI Taxonomy" id="1389203"/>
    <lineage>
        <taxon>Eukaryota</taxon>
        <taxon>Fungi</taxon>
        <taxon>Dikarya</taxon>
        <taxon>Basidiomycota</taxon>
        <taxon>Pucciniomycotina</taxon>
        <taxon>Pucciniomycetes</taxon>
        <taxon>Pucciniales</taxon>
        <taxon>Sphaerophragmiaceae</taxon>
        <taxon>Austropuccinia</taxon>
    </lineage>
</organism>
<evidence type="ECO:0008006" key="6">
    <source>
        <dbReference type="Google" id="ProtNLM"/>
    </source>
</evidence>
<feature type="domain" description="Reverse transcriptase" evidence="2">
    <location>
        <begin position="512"/>
        <end position="786"/>
    </location>
</feature>
<gene>
    <name evidence="4" type="ORF">O181_032777</name>
</gene>
<dbReference type="Proteomes" id="UP000765509">
    <property type="component" value="Unassembled WGS sequence"/>
</dbReference>
<dbReference type="EMBL" id="AVOT02011896">
    <property type="protein sequence ID" value="MBW0493062.1"/>
    <property type="molecule type" value="Genomic_DNA"/>
</dbReference>
<keyword evidence="5" id="KW-1185">Reference proteome</keyword>
<dbReference type="Pfam" id="PF00078">
    <property type="entry name" value="RVT_1"/>
    <property type="match status" value="1"/>
</dbReference>
<dbReference type="InterPro" id="IPR000477">
    <property type="entry name" value="RT_dom"/>
</dbReference>
<feature type="compositionally biased region" description="Low complexity" evidence="1">
    <location>
        <begin position="922"/>
        <end position="931"/>
    </location>
</feature>
<sequence>MPHPSDRNPTTCNNGSNPWRVKTNTHQQPRTHPDPRRMIATWKLTRLSILLSSSSIVTTEPWTNPYNWLPPMHQNWHRYTPRTSPTNHQEKPRACIYINKQIPTHQVHTTSCNNNLMNWVTIHDLHPSIPKITLLSVYNTPTKFDGLPHLQAWLDTESTRDTPTFIMIDSNLHHRLWNPPQYSHTHPEARHLLKMCGKKGFSLISPKKIPTFLGSTGRPTTIDLTWTNHTAQRLHPTTTTRLNNHASDHQPILTKITPPDHAPKQIPKHLSINLGKIDQEKFIALLRENIETNIFNLPDPSTSTVNQSVGALTNALRTAYESQGKWVKTNPNRAKPWWDPKILNPLVKERNAARRQMLKTKSQDSKLLYYHHQQIFKQKVWELKTSHWRRFLADKGPEHAYQAYRFTKEQASNEISALKNSEGHVVTEIAEKATILFEGTSLIPTNADLSDVPILPSPPAQAQFPPVTEHEIRSIIDKLPNKKAAGPDKTPNELLKIAKDTITPSLSRIFNACLKLHHFPPQWKEALTTIIRKASKDDYTDPNAYRPIALLNTLGKLFEKIINNRLVYWAEHSKALHPGHVGGRPGRSINDAFTMLSTWIHHKWREKKIVTGLFLDVKSAYPTVYKERLVHSLRIKNCPEYLYLIIASFLTDRTTRLRLDQYISQLYPIPNGLPQGSPLSVTLYLLYNSELLLPNCPSLDEDSISIAYIDDVVHLSAERSLHQGLKTLDEAFQHSNRWKAKHGAIFDPKKTSAMVFTKRRIDRPSVQLENQLIPLARKVKWLGLVLTSTLTPGEHIKHVKRRFNTTFTQLTRIVRPTFGLNQKEASQLVSAVLLTRILHGSMNWYTKKNNRCVNQLFTTWHHKAVRLCTGMMRQTPAAFLKHYGNVPNFSTQHTKLTHNYIHRKLTGPSDDPTTEMIKRELPSSPASHPSPLHQILEKEDLLKSHQTKCETILTLPVPPWAQPIGPIENLSLTKDQAKKALANQVQEELRKGTLVLFSDGSLLPQVGGGAAAILVNTGQEKTTYTGRDSLISNFETELTALLLCQDLTQDHISSNGYPKAAAFFSDNQAALMGAALPKKNSSAQNLQLKLYATLQEWAKHFPIRLYWCPGHVGIPENEKVDALAKLAAESRAISSHTINTISLSKLKQHTVKKLTHNPLTPEETTRIGFKTPPKLIIKALDRLEKGPAATIHQLRTGHVPLNNYLHRIKQTDSPLCKHCNKRETPHHYLIECPIFKKQRNLFTMKVAKHRLKLNPKSLKSVLDSPLAYPLLAQYITATKRFQYIQNYLPTPTQDP</sequence>
<evidence type="ECO:0000256" key="1">
    <source>
        <dbReference type="SAM" id="MobiDB-lite"/>
    </source>
</evidence>
<dbReference type="Gene3D" id="3.30.420.10">
    <property type="entry name" value="Ribonuclease H-like superfamily/Ribonuclease H"/>
    <property type="match status" value="1"/>
</dbReference>
<dbReference type="CDD" id="cd01650">
    <property type="entry name" value="RT_nLTR_like"/>
    <property type="match status" value="1"/>
</dbReference>
<dbReference type="PROSITE" id="PS50878">
    <property type="entry name" value="RT_POL"/>
    <property type="match status" value="1"/>
</dbReference>
<dbReference type="SUPFAM" id="SSF56672">
    <property type="entry name" value="DNA/RNA polymerases"/>
    <property type="match status" value="1"/>
</dbReference>
<feature type="region of interest" description="Disordered" evidence="1">
    <location>
        <begin position="1"/>
        <end position="34"/>
    </location>
</feature>
<dbReference type="Gene3D" id="3.60.10.10">
    <property type="entry name" value="Endonuclease/exonuclease/phosphatase"/>
    <property type="match status" value="1"/>
</dbReference>